<evidence type="ECO:0000313" key="4">
    <source>
        <dbReference type="EMBL" id="MBB4914990.1"/>
    </source>
</evidence>
<reference evidence="4 5" key="1">
    <citation type="submission" date="2020-08" db="EMBL/GenBank/DDBJ databases">
        <title>Genomic Encyclopedia of Type Strains, Phase III (KMG-III): the genomes of soil and plant-associated and newly described type strains.</title>
        <authorList>
            <person name="Whitman W."/>
        </authorList>
    </citation>
    <scope>NUCLEOTIDE SEQUENCE [LARGE SCALE GENOMIC DNA]</scope>
    <source>
        <strain evidence="4 5">CECT 8840</strain>
    </source>
</reference>
<dbReference type="Gene3D" id="3.50.30.10">
    <property type="entry name" value="Phosphohistidine domain"/>
    <property type="match status" value="1"/>
</dbReference>
<organism evidence="4 5">
    <name type="scientific">Streptosporangium saharense</name>
    <dbReference type="NCBI Taxonomy" id="1706840"/>
    <lineage>
        <taxon>Bacteria</taxon>
        <taxon>Bacillati</taxon>
        <taxon>Actinomycetota</taxon>
        <taxon>Actinomycetes</taxon>
        <taxon>Streptosporangiales</taxon>
        <taxon>Streptosporangiaceae</taxon>
        <taxon>Streptosporangium</taxon>
    </lineage>
</organism>
<keyword evidence="5" id="KW-1185">Reference proteome</keyword>
<dbReference type="EC" id="2.7.9.2" evidence="4"/>
<dbReference type="Gene3D" id="3.30.1490.20">
    <property type="entry name" value="ATP-grasp fold, A domain"/>
    <property type="match status" value="2"/>
</dbReference>
<proteinExistence type="predicted"/>
<dbReference type="SUPFAM" id="SSF52009">
    <property type="entry name" value="Phosphohistidine domain"/>
    <property type="match status" value="1"/>
</dbReference>
<feature type="region of interest" description="Disordered" evidence="1">
    <location>
        <begin position="256"/>
        <end position="280"/>
    </location>
</feature>
<dbReference type="RefSeq" id="WP_184713716.1">
    <property type="nucleotide sequence ID" value="NZ_JACHJP010000002.1"/>
</dbReference>
<evidence type="ECO:0000313" key="5">
    <source>
        <dbReference type="Proteomes" id="UP000552644"/>
    </source>
</evidence>
<keyword evidence="4" id="KW-0808">Transferase</keyword>
<accession>A0A7W7QJY9</accession>
<keyword evidence="4" id="KW-0670">Pyruvate</keyword>
<feature type="region of interest" description="Disordered" evidence="1">
    <location>
        <begin position="363"/>
        <end position="384"/>
    </location>
</feature>
<feature type="domain" description="PEP-utilising enzyme mobile" evidence="2">
    <location>
        <begin position="295"/>
        <end position="365"/>
    </location>
</feature>
<gene>
    <name evidence="4" type="ORF">FHS44_002075</name>
</gene>
<protein>
    <submittedName>
        <fullName evidence="4">Pyruvate,water dikinase</fullName>
        <ecNumber evidence="4">2.7.9.2</ecNumber>
    </submittedName>
</protein>
<dbReference type="InterPro" id="IPR013815">
    <property type="entry name" value="ATP_grasp_subdomain_1"/>
</dbReference>
<dbReference type="AlphaFoldDB" id="A0A7W7QJY9"/>
<dbReference type="Gene3D" id="3.30.470.20">
    <property type="entry name" value="ATP-grasp fold, B domain"/>
    <property type="match status" value="1"/>
</dbReference>
<comment type="caution">
    <text evidence="4">The sequence shown here is derived from an EMBL/GenBank/DDBJ whole genome shotgun (WGS) entry which is preliminary data.</text>
</comment>
<dbReference type="Proteomes" id="UP000552644">
    <property type="component" value="Unassembled WGS sequence"/>
</dbReference>
<feature type="compositionally biased region" description="Low complexity" evidence="1">
    <location>
        <begin position="257"/>
        <end position="274"/>
    </location>
</feature>
<sequence length="384" mass="39686">MIVPLAEATADTCGGKAGALGTLLRAGLPVPDGFVLPFAAYLDATVLIELGGVLDELGDPPVAVRSSASNEDTAQASAAGQYDSFLAVRGIDAVADAVRACWASLLSPRAVGHRADPVMAVIVQRHLDAEVSGVMFTPASPDNTTEIEASWGLGPSVVGGTVTPDAYRVSKDGSTTHTIADKQTRLDRYGTRLVVRDVPEHARRQPAIDDATATRLAELGREIAALLGGPQDIEWAITDGRVWVLQARPVTAALPRPSALSTTPPAALTGTPGSHGTATGTARVVRGPADFARVRPGDILVCPFTDPAWTPLLRVVSGVVTETGGVLSHAAIVAREHAIPAVLGVPDATSRLRDDTVITVDGTAGTVMTPSRSEGDGSRIPGHR</sequence>
<name>A0A7W7QJY9_9ACTN</name>
<dbReference type="PANTHER" id="PTHR43615">
    <property type="entry name" value="PHOSPHOENOLPYRUVATE SYNTHASE-RELATED"/>
    <property type="match status" value="1"/>
</dbReference>
<dbReference type="GO" id="GO:0005524">
    <property type="term" value="F:ATP binding"/>
    <property type="evidence" value="ECO:0007669"/>
    <property type="project" value="InterPro"/>
</dbReference>
<dbReference type="InterPro" id="IPR002192">
    <property type="entry name" value="PPDK_AMP/ATP-bd"/>
</dbReference>
<dbReference type="Pfam" id="PF01326">
    <property type="entry name" value="PPDK_N"/>
    <property type="match status" value="1"/>
</dbReference>
<dbReference type="EMBL" id="JACHJP010000002">
    <property type="protein sequence ID" value="MBB4914990.1"/>
    <property type="molecule type" value="Genomic_DNA"/>
</dbReference>
<dbReference type="Pfam" id="PF00391">
    <property type="entry name" value="PEP-utilizers"/>
    <property type="match status" value="1"/>
</dbReference>
<dbReference type="InterPro" id="IPR036637">
    <property type="entry name" value="Phosphohistidine_dom_sf"/>
</dbReference>
<dbReference type="InterPro" id="IPR008279">
    <property type="entry name" value="PEP-util_enz_mobile_dom"/>
</dbReference>
<dbReference type="InterPro" id="IPR051549">
    <property type="entry name" value="PEP_Utilizing_Enz"/>
</dbReference>
<evidence type="ECO:0000256" key="1">
    <source>
        <dbReference type="SAM" id="MobiDB-lite"/>
    </source>
</evidence>
<dbReference type="PANTHER" id="PTHR43615:SF1">
    <property type="entry name" value="PPDK_N DOMAIN-CONTAINING PROTEIN"/>
    <property type="match status" value="1"/>
</dbReference>
<feature type="domain" description="Pyruvate phosphate dikinase AMP/ATP-binding" evidence="3">
    <location>
        <begin position="54"/>
        <end position="252"/>
    </location>
</feature>
<evidence type="ECO:0000259" key="2">
    <source>
        <dbReference type="Pfam" id="PF00391"/>
    </source>
</evidence>
<evidence type="ECO:0000259" key="3">
    <source>
        <dbReference type="Pfam" id="PF01326"/>
    </source>
</evidence>
<keyword evidence="4" id="KW-0418">Kinase</keyword>
<dbReference type="SUPFAM" id="SSF56059">
    <property type="entry name" value="Glutathione synthetase ATP-binding domain-like"/>
    <property type="match status" value="1"/>
</dbReference>
<dbReference type="GO" id="GO:0008986">
    <property type="term" value="F:pyruvate, water dikinase activity"/>
    <property type="evidence" value="ECO:0007669"/>
    <property type="project" value="UniProtKB-EC"/>
</dbReference>